<dbReference type="OrthoDB" id="10439203at2759"/>
<feature type="region of interest" description="Disordered" evidence="1">
    <location>
        <begin position="1"/>
        <end position="29"/>
    </location>
</feature>
<accession>A0A0V1BG37</accession>
<dbReference type="InParanoid" id="A0A0V1BG37"/>
<organism evidence="2 3">
    <name type="scientific">Trichinella spiralis</name>
    <name type="common">Trichina worm</name>
    <dbReference type="NCBI Taxonomy" id="6334"/>
    <lineage>
        <taxon>Eukaryota</taxon>
        <taxon>Metazoa</taxon>
        <taxon>Ecdysozoa</taxon>
        <taxon>Nematoda</taxon>
        <taxon>Enoplea</taxon>
        <taxon>Dorylaimia</taxon>
        <taxon>Trichinellida</taxon>
        <taxon>Trichinellidae</taxon>
        <taxon>Trichinella</taxon>
    </lineage>
</organism>
<dbReference type="AlphaFoldDB" id="A0A0V1BG37"/>
<sequence>MLTKNNPLQYQRGSSSSKKKEKQKQKQTNSNTLSMMAVLYFDNIVWDGKIGGIECFQIDSFFQVLIVLGVLELMPRRFTNATRRQQYATAVR</sequence>
<protein>
    <submittedName>
        <fullName evidence="2">Uncharacterized protein</fullName>
    </submittedName>
</protein>
<name>A0A0V1BG37_TRISP</name>
<evidence type="ECO:0000313" key="2">
    <source>
        <dbReference type="EMBL" id="KRY35889.1"/>
    </source>
</evidence>
<proteinExistence type="predicted"/>
<reference evidence="2 3" key="1">
    <citation type="submission" date="2015-01" db="EMBL/GenBank/DDBJ databases">
        <title>Evolution of Trichinella species and genotypes.</title>
        <authorList>
            <person name="Korhonen P.K."/>
            <person name="Edoardo P."/>
            <person name="Giuseppe L.R."/>
            <person name="Gasser R.B."/>
        </authorList>
    </citation>
    <scope>NUCLEOTIDE SEQUENCE [LARGE SCALE GENOMIC DNA]</scope>
    <source>
        <strain evidence="2">ISS3</strain>
    </source>
</reference>
<evidence type="ECO:0000256" key="1">
    <source>
        <dbReference type="SAM" id="MobiDB-lite"/>
    </source>
</evidence>
<comment type="caution">
    <text evidence="2">The sequence shown here is derived from an EMBL/GenBank/DDBJ whole genome shotgun (WGS) entry which is preliminary data.</text>
</comment>
<feature type="compositionally biased region" description="Polar residues" evidence="1">
    <location>
        <begin position="1"/>
        <end position="13"/>
    </location>
</feature>
<keyword evidence="3" id="KW-1185">Reference proteome</keyword>
<dbReference type="EMBL" id="JYDH01000048">
    <property type="protein sequence ID" value="KRY35889.1"/>
    <property type="molecule type" value="Genomic_DNA"/>
</dbReference>
<evidence type="ECO:0000313" key="3">
    <source>
        <dbReference type="Proteomes" id="UP000054776"/>
    </source>
</evidence>
<gene>
    <name evidence="2" type="ORF">T01_183</name>
</gene>
<dbReference type="Proteomes" id="UP000054776">
    <property type="component" value="Unassembled WGS sequence"/>
</dbReference>